<comment type="caution">
    <text evidence="10">The sequence shown here is derived from an EMBL/GenBank/DDBJ whole genome shotgun (WGS) entry which is preliminary data.</text>
</comment>
<proteinExistence type="inferred from homology"/>
<feature type="chain" id="PRO_5020512047" evidence="7">
    <location>
        <begin position="23"/>
        <end position="788"/>
    </location>
</feature>
<dbReference type="Proteomes" id="UP000292685">
    <property type="component" value="Unassembled WGS sequence"/>
</dbReference>
<feature type="active site" description="Proton donor" evidence="5">
    <location>
        <position position="231"/>
    </location>
</feature>
<dbReference type="InterPro" id="IPR013320">
    <property type="entry name" value="ConA-like_dom_sf"/>
</dbReference>
<evidence type="ECO:0000256" key="3">
    <source>
        <dbReference type="ARBA" id="ARBA00022801"/>
    </source>
</evidence>
<dbReference type="EMBL" id="SHLA01000001">
    <property type="protein sequence ID" value="RZU60988.1"/>
    <property type="molecule type" value="Genomic_DNA"/>
</dbReference>
<dbReference type="Gene3D" id="2.60.40.1080">
    <property type="match status" value="1"/>
</dbReference>
<dbReference type="Pfam" id="PF04616">
    <property type="entry name" value="Glyco_hydro_43"/>
    <property type="match status" value="1"/>
</dbReference>
<dbReference type="InterPro" id="IPR006710">
    <property type="entry name" value="Glyco_hydro_43"/>
</dbReference>
<dbReference type="GO" id="GO:0004553">
    <property type="term" value="F:hydrolase activity, hydrolyzing O-glycosyl compounds"/>
    <property type="evidence" value="ECO:0007669"/>
    <property type="project" value="InterPro"/>
</dbReference>
<comment type="pathway">
    <text evidence="1">Glycan metabolism; L-arabinan degradation.</text>
</comment>
<organism evidence="10 11">
    <name type="scientific">Zhihengliuella halotolerans</name>
    <dbReference type="NCBI Taxonomy" id="370736"/>
    <lineage>
        <taxon>Bacteria</taxon>
        <taxon>Bacillati</taxon>
        <taxon>Actinomycetota</taxon>
        <taxon>Actinomycetes</taxon>
        <taxon>Micrococcales</taxon>
        <taxon>Micrococcaceae</taxon>
        <taxon>Zhihengliuella</taxon>
    </lineage>
</organism>
<feature type="domain" description="Atrophied bacterial Ig" evidence="9">
    <location>
        <begin position="493"/>
        <end position="578"/>
    </location>
</feature>
<feature type="active site" description="Proton acceptor" evidence="5">
    <location>
        <position position="42"/>
    </location>
</feature>
<evidence type="ECO:0000256" key="1">
    <source>
        <dbReference type="ARBA" id="ARBA00004834"/>
    </source>
</evidence>
<dbReference type="SUPFAM" id="SSF49899">
    <property type="entry name" value="Concanavalin A-like lectins/glucanases"/>
    <property type="match status" value="1"/>
</dbReference>
<dbReference type="SUPFAM" id="SSF75005">
    <property type="entry name" value="Arabinanase/levansucrase/invertase"/>
    <property type="match status" value="1"/>
</dbReference>
<evidence type="ECO:0000256" key="6">
    <source>
        <dbReference type="PIRSR" id="PIRSR606710-2"/>
    </source>
</evidence>
<gene>
    <name evidence="10" type="ORF">EV380_0543</name>
</gene>
<dbReference type="Pfam" id="PF20578">
    <property type="entry name" value="aBig_2"/>
    <property type="match status" value="1"/>
</dbReference>
<keyword evidence="7" id="KW-0732">Signal</keyword>
<name>A0A4Q8AAA6_9MICC</name>
<dbReference type="Gene3D" id="2.60.120.200">
    <property type="match status" value="1"/>
</dbReference>
<feature type="domain" description="Extracellular endo-alpha-(1-&gt;5)-L-arabinanase C-terminal" evidence="8">
    <location>
        <begin position="377"/>
        <end position="480"/>
    </location>
</feature>
<dbReference type="InterPro" id="IPR032291">
    <property type="entry name" value="Abn2_C"/>
</dbReference>
<dbReference type="AlphaFoldDB" id="A0A4Q8AAA6"/>
<evidence type="ECO:0000259" key="9">
    <source>
        <dbReference type="Pfam" id="PF20578"/>
    </source>
</evidence>
<reference evidence="10 11" key="1">
    <citation type="submission" date="2019-02" db="EMBL/GenBank/DDBJ databases">
        <title>Sequencing the genomes of 1000 actinobacteria strains.</title>
        <authorList>
            <person name="Klenk H.-P."/>
        </authorList>
    </citation>
    <scope>NUCLEOTIDE SEQUENCE [LARGE SCALE GENOMIC DNA]</scope>
    <source>
        <strain evidence="10 11">DSM 17364</strain>
    </source>
</reference>
<dbReference type="GO" id="GO:0005975">
    <property type="term" value="P:carbohydrate metabolic process"/>
    <property type="evidence" value="ECO:0007669"/>
    <property type="project" value="InterPro"/>
</dbReference>
<dbReference type="OrthoDB" id="9801455at2"/>
<accession>A0A4Q8AAA6</accession>
<evidence type="ECO:0000256" key="7">
    <source>
        <dbReference type="SAM" id="SignalP"/>
    </source>
</evidence>
<sequence>MHLTAAAVAALSLALVAPAATAAPPQPAPLPTPEFTDVEVHDPSHVEADGEHWVFGSHLAAASTEDFMTWEQEANHVTAENPLFGDVTVELAETFAWAESDTLWAPDVIQLADGRYYMYYNACRGDSPRSAMGVAVSDDVGGPYRDLGIILRSGHRDGEGMSADGTPYDGSIHPNAVDPDVFYDHEGDLWMTYGSYSGGIFSLELDPETGMPLPDQGYGTHLTGGNHSRIEGASIMPDAESGDYFMFLSFGGLDSDGGYNMRVARADSPAGPYYDAEGNDMREVRSDPDLPIFDDASIEPYGTKLMGSYLFQREVGDPGSGIGDGYVSPGHNTTYVDPETGEMLLIFHSRFPGQGERHNVRANRMHFNSAGWPVVAPYRYAGAGLEHVRRGDAVGRYRLIDHGKAITADVARAEDLRLNQNGTVSGAVTGRWQVYNKDRAKLTLDGEVYDGRFSREWDPTAQAWVQAFSVQSAAGVSLWGSALAPMSDAEIVAAVSADLAGGDYLGDTSAVVADLQLPTEGTHGSNIAWESSDPSVVTAEGAVTRPAPGDDDGAATLTATVASGGLTERVEFDVTVLAKVEQGLAAHYSFDGSLEEAESRTAEGTVTGHRIDTTGGQVSYTGGVDGQAAVLDGASGIRLPDGVLSGKEYSVSLWLNPEQFTPYTTAFFGARDENNWISLVPQGHSGVGGNTLLWSGATTYYDGDAGSRIPAGQWSHMAFTVDHGDVAVYLDGELVHAGSGFPDVLTTADGVFGVGVNWWDTPFAGAVDDLRLYTGALDAADVAALAKR</sequence>
<feature type="site" description="Important for catalytic activity, responsible for pKa modulation of the active site Glu and correct orientation of both the proton donor and substrate" evidence="6">
    <location>
        <position position="178"/>
    </location>
</feature>
<protein>
    <submittedName>
        <fullName evidence="10">Arabinan endo-1,5-alpha-L-arabinosidase</fullName>
    </submittedName>
</protein>
<dbReference type="Pfam" id="PF16369">
    <property type="entry name" value="GH43_C"/>
    <property type="match status" value="1"/>
</dbReference>
<dbReference type="InterPro" id="IPR046780">
    <property type="entry name" value="aBig_2"/>
</dbReference>
<comment type="similarity">
    <text evidence="2">Belongs to the glycosyl hydrolase 43 family.</text>
</comment>
<dbReference type="PANTHER" id="PTHR43301">
    <property type="entry name" value="ARABINAN ENDO-1,5-ALPHA-L-ARABINOSIDASE"/>
    <property type="match status" value="1"/>
</dbReference>
<keyword evidence="4" id="KW-0326">Glycosidase</keyword>
<keyword evidence="3" id="KW-0378">Hydrolase</keyword>
<feature type="signal peptide" evidence="7">
    <location>
        <begin position="1"/>
        <end position="22"/>
    </location>
</feature>
<evidence type="ECO:0000313" key="11">
    <source>
        <dbReference type="Proteomes" id="UP000292685"/>
    </source>
</evidence>
<dbReference type="InterPro" id="IPR050727">
    <property type="entry name" value="GH43_arabinanases"/>
</dbReference>
<dbReference type="InterPro" id="IPR023296">
    <property type="entry name" value="Glyco_hydro_beta-prop_sf"/>
</dbReference>
<evidence type="ECO:0000256" key="4">
    <source>
        <dbReference type="ARBA" id="ARBA00023295"/>
    </source>
</evidence>
<evidence type="ECO:0000256" key="2">
    <source>
        <dbReference type="ARBA" id="ARBA00009865"/>
    </source>
</evidence>
<evidence type="ECO:0000313" key="10">
    <source>
        <dbReference type="EMBL" id="RZU60988.1"/>
    </source>
</evidence>
<dbReference type="Gene3D" id="2.40.128.10">
    <property type="match status" value="1"/>
</dbReference>
<dbReference type="Pfam" id="PF13385">
    <property type="entry name" value="Laminin_G_3"/>
    <property type="match status" value="1"/>
</dbReference>
<evidence type="ECO:0000259" key="8">
    <source>
        <dbReference type="Pfam" id="PF16369"/>
    </source>
</evidence>
<dbReference type="PANTHER" id="PTHR43301:SF3">
    <property type="entry name" value="ARABINAN ENDO-1,5-ALPHA-L-ARABINOSIDASE A-RELATED"/>
    <property type="match status" value="1"/>
</dbReference>
<dbReference type="RefSeq" id="WP_130449184.1">
    <property type="nucleotide sequence ID" value="NZ_SHLA01000001.1"/>
</dbReference>
<evidence type="ECO:0000256" key="5">
    <source>
        <dbReference type="PIRSR" id="PIRSR606710-1"/>
    </source>
</evidence>
<dbReference type="Gene3D" id="2.115.10.20">
    <property type="entry name" value="Glycosyl hydrolase domain, family 43"/>
    <property type="match status" value="1"/>
</dbReference>
<keyword evidence="11" id="KW-1185">Reference proteome</keyword>